<accession>A0A9W6B8F8</accession>
<evidence type="ECO:0000313" key="2">
    <source>
        <dbReference type="EMBL" id="GLB53309.1"/>
    </source>
</evidence>
<dbReference type="PROSITE" id="PS50005">
    <property type="entry name" value="TPR"/>
    <property type="match status" value="1"/>
</dbReference>
<dbReference type="Proteomes" id="UP001143545">
    <property type="component" value="Unassembled WGS sequence"/>
</dbReference>
<dbReference type="SMART" id="SM00028">
    <property type="entry name" value="TPR"/>
    <property type="match status" value="4"/>
</dbReference>
<organism evidence="2 3">
    <name type="scientific">Neptunitalea chrysea</name>
    <dbReference type="NCBI Taxonomy" id="1647581"/>
    <lineage>
        <taxon>Bacteria</taxon>
        <taxon>Pseudomonadati</taxon>
        <taxon>Bacteroidota</taxon>
        <taxon>Flavobacteriia</taxon>
        <taxon>Flavobacteriales</taxon>
        <taxon>Flavobacteriaceae</taxon>
        <taxon>Neptunitalea</taxon>
    </lineage>
</organism>
<keyword evidence="3" id="KW-1185">Reference proteome</keyword>
<keyword evidence="1" id="KW-0802">TPR repeat</keyword>
<name>A0A9W6B8F8_9FLAO</name>
<dbReference type="SUPFAM" id="SSF48452">
    <property type="entry name" value="TPR-like"/>
    <property type="match status" value="1"/>
</dbReference>
<dbReference type="AlphaFoldDB" id="A0A9W6B8F8"/>
<evidence type="ECO:0008006" key="4">
    <source>
        <dbReference type="Google" id="ProtNLM"/>
    </source>
</evidence>
<dbReference type="InterPro" id="IPR011990">
    <property type="entry name" value="TPR-like_helical_dom_sf"/>
</dbReference>
<gene>
    <name evidence="2" type="ORF">NBRC110019_23500</name>
</gene>
<dbReference type="EMBL" id="BRVP01000016">
    <property type="protein sequence ID" value="GLB53309.1"/>
    <property type="molecule type" value="Genomic_DNA"/>
</dbReference>
<dbReference type="InterPro" id="IPR019734">
    <property type="entry name" value="TPR_rpt"/>
</dbReference>
<evidence type="ECO:0000313" key="3">
    <source>
        <dbReference type="Proteomes" id="UP001143545"/>
    </source>
</evidence>
<comment type="caution">
    <text evidence="2">The sequence shown here is derived from an EMBL/GenBank/DDBJ whole genome shotgun (WGS) entry which is preliminary data.</text>
</comment>
<protein>
    <recommendedName>
        <fullName evidence="4">Tetratricopeptide repeat protein</fullName>
    </recommendedName>
</protein>
<evidence type="ECO:0000256" key="1">
    <source>
        <dbReference type="PROSITE-ProRule" id="PRU00339"/>
    </source>
</evidence>
<reference evidence="2" key="1">
    <citation type="submission" date="2022-07" db="EMBL/GenBank/DDBJ databases">
        <title>Taxonomy of Novel Oxalotrophic and Methylotrophic Bacteria.</title>
        <authorList>
            <person name="Sahin N."/>
            <person name="Tani A."/>
        </authorList>
    </citation>
    <scope>NUCLEOTIDE SEQUENCE</scope>
    <source>
        <strain evidence="2">AM327</strain>
    </source>
</reference>
<proteinExistence type="predicted"/>
<dbReference type="Gene3D" id="1.25.40.10">
    <property type="entry name" value="Tetratricopeptide repeat domain"/>
    <property type="match status" value="2"/>
</dbReference>
<sequence length="304" mass="34933">MSFAQTDLEKGIKLLDSKSYTQAVTFFKEYLNTNEDNLEAHEHLGEAYGYLEDWDNTIEQYKYLVAMVPNSANYHYKYGGALGMKALENKLGSIGLIDDIEDEFIKAAELDKNHIDARWALVKFYVELPRILGGTKSKALHYADELKDISKVDGYLAKGFVYKSYNDFEEAEENLKTAVSIGGSVTCYNKLIALYTSEEDFTKSIITLREAYSKHGKNNYLYEIGKICAEQKMNFNLGTECLNQYIEYYSYNDSYPLEWAYLRLAQLERYQNNKIKAIDYIGKSLAIKGDFKPALKEKSKILKL</sequence>
<feature type="repeat" description="TPR" evidence="1">
    <location>
        <begin position="38"/>
        <end position="71"/>
    </location>
</feature>